<dbReference type="Proteomes" id="UP000699042">
    <property type="component" value="Unassembled WGS sequence"/>
</dbReference>
<accession>A0A9P7R2K4</accession>
<comment type="caution">
    <text evidence="1">The sequence shown here is derived from an EMBL/GenBank/DDBJ whole genome shotgun (WGS) entry which is preliminary data.</text>
</comment>
<organism evidence="1 2">
    <name type="scientific">Colletotrichum scovillei</name>
    <dbReference type="NCBI Taxonomy" id="1209932"/>
    <lineage>
        <taxon>Eukaryota</taxon>
        <taxon>Fungi</taxon>
        <taxon>Dikarya</taxon>
        <taxon>Ascomycota</taxon>
        <taxon>Pezizomycotina</taxon>
        <taxon>Sordariomycetes</taxon>
        <taxon>Hypocreomycetidae</taxon>
        <taxon>Glomerellales</taxon>
        <taxon>Glomerellaceae</taxon>
        <taxon>Colletotrichum</taxon>
        <taxon>Colletotrichum acutatum species complex</taxon>
    </lineage>
</organism>
<proteinExistence type="predicted"/>
<keyword evidence="2" id="KW-1185">Reference proteome</keyword>
<reference evidence="1" key="1">
    <citation type="submission" date="2021-05" db="EMBL/GenBank/DDBJ databases">
        <title>Comparative genomics of three Colletotrichum scovillei strains and genetic complementation revealed genes involved fungal growth and virulence on chili pepper.</title>
        <authorList>
            <person name="Hsieh D.-K."/>
            <person name="Chuang S.-C."/>
            <person name="Chen C.-Y."/>
            <person name="Chao Y.-T."/>
            <person name="Lu M.-Y.J."/>
            <person name="Lee M.-H."/>
            <person name="Shih M.-C."/>
        </authorList>
    </citation>
    <scope>NUCLEOTIDE SEQUENCE</scope>
    <source>
        <strain evidence="1">Coll-153</strain>
    </source>
</reference>
<sequence length="299" mass="30576">MSPYTSWLPNLVIEDSPSLVVNGGVNQTLGEQLVRRIYRSPHSQARTARNLVQVHALVAAGGIVDKVEHLLRVRRDTSKLGGLRGVAAARRRTTGAVSIPTVDEHAVLAASCTAVRRGTTAVGVEGSLCEVEVDVGGLEEVVVDLVEVGDGADKVRADVAFAVERLEAAPDADVALELELLVGVVLFIRVDPLLDLDEPRAVVELEGDVCGLGRDLADLGDEGDLGDGGAVDLEVGARVGFLGVDDLLDCDGAEGFFAVGFSAAGALGASCAALGAAVDEAACVVAAACAVGGFCEAAV</sequence>
<dbReference type="AlphaFoldDB" id="A0A9P7R2K4"/>
<gene>
    <name evidence="1" type="ORF">JMJ77_013974</name>
</gene>
<protein>
    <submittedName>
        <fullName evidence="1">Replication factor a2</fullName>
    </submittedName>
</protein>
<evidence type="ECO:0000313" key="1">
    <source>
        <dbReference type="EMBL" id="KAG7048330.1"/>
    </source>
</evidence>
<evidence type="ECO:0000313" key="2">
    <source>
        <dbReference type="Proteomes" id="UP000699042"/>
    </source>
</evidence>
<dbReference type="EMBL" id="JAESDN010000006">
    <property type="protein sequence ID" value="KAG7048330.1"/>
    <property type="molecule type" value="Genomic_DNA"/>
</dbReference>
<name>A0A9P7R2K4_9PEZI</name>